<dbReference type="AlphaFoldDB" id="A0A841QB58"/>
<dbReference type="Proteomes" id="UP000578000">
    <property type="component" value="Unassembled WGS sequence"/>
</dbReference>
<keyword evidence="2" id="KW-1133">Transmembrane helix</keyword>
<organism evidence="3 4">
    <name type="scientific">Acetobacter lovaniensis</name>
    <dbReference type="NCBI Taxonomy" id="104100"/>
    <lineage>
        <taxon>Bacteria</taxon>
        <taxon>Pseudomonadati</taxon>
        <taxon>Pseudomonadota</taxon>
        <taxon>Alphaproteobacteria</taxon>
        <taxon>Acetobacterales</taxon>
        <taxon>Acetobacteraceae</taxon>
        <taxon>Acetobacter</taxon>
    </lineage>
</organism>
<gene>
    <name evidence="3" type="ORF">HNR55_000530</name>
</gene>
<name>A0A841QB58_9PROT</name>
<feature type="compositionally biased region" description="Polar residues" evidence="1">
    <location>
        <begin position="59"/>
        <end position="71"/>
    </location>
</feature>
<comment type="caution">
    <text evidence="3">The sequence shown here is derived from an EMBL/GenBank/DDBJ whole genome shotgun (WGS) entry which is preliminary data.</text>
</comment>
<evidence type="ECO:0000313" key="4">
    <source>
        <dbReference type="Proteomes" id="UP000578000"/>
    </source>
</evidence>
<evidence type="ECO:0000313" key="3">
    <source>
        <dbReference type="EMBL" id="MBB6455969.1"/>
    </source>
</evidence>
<keyword evidence="2" id="KW-0812">Transmembrane</keyword>
<dbReference type="EMBL" id="JACHIE010000001">
    <property type="protein sequence ID" value="MBB6455969.1"/>
    <property type="molecule type" value="Genomic_DNA"/>
</dbReference>
<sequence length="188" mass="20600">MTEIDPKELKILSDILALVLEDHPGQSDTALQALRNRARKNSTTGGALKNLFQTIAVNPSKAKSTTRQTGARASASKPRTTDMPDQYRVQLREMADSITRLDRNLRVAHSQNETLKSELYLTQKSRAELQTHLATLQAAKRAQKPLTIAIGLLVGMLVGVAGSQAVHALWPATPPPAHTMADNTHYLY</sequence>
<evidence type="ECO:0000256" key="2">
    <source>
        <dbReference type="SAM" id="Phobius"/>
    </source>
</evidence>
<accession>A0A841QB58</accession>
<keyword evidence="4" id="KW-1185">Reference proteome</keyword>
<dbReference type="RefSeq" id="WP_166110890.1">
    <property type="nucleotide sequence ID" value="NZ_BAABDB010000006.1"/>
</dbReference>
<feature type="transmembrane region" description="Helical" evidence="2">
    <location>
        <begin position="146"/>
        <end position="170"/>
    </location>
</feature>
<proteinExistence type="predicted"/>
<reference evidence="3 4" key="1">
    <citation type="submission" date="2020-08" db="EMBL/GenBank/DDBJ databases">
        <title>Genomic Encyclopedia of Type Strains, Phase IV (KMG-IV): sequencing the most valuable type-strain genomes for metagenomic binning, comparative biology and taxonomic classification.</title>
        <authorList>
            <person name="Goeker M."/>
        </authorList>
    </citation>
    <scope>NUCLEOTIDE SEQUENCE [LARGE SCALE GENOMIC DNA]</scope>
    <source>
        <strain evidence="3 4">DSM 4491</strain>
    </source>
</reference>
<feature type="region of interest" description="Disordered" evidence="1">
    <location>
        <begin position="59"/>
        <end position="82"/>
    </location>
</feature>
<keyword evidence="2" id="KW-0472">Membrane</keyword>
<evidence type="ECO:0000256" key="1">
    <source>
        <dbReference type="SAM" id="MobiDB-lite"/>
    </source>
</evidence>
<protein>
    <submittedName>
        <fullName evidence="3">Uncharacterized protein</fullName>
    </submittedName>
</protein>